<sequence>MGFPFISDRRLIFSAKELIMIQVKKASGDLEPFSEEKVIHSLQKAGMDQAVISKIVTDIKKELYEGISTQKIYSCIFELLKKEQSLSSGRYSLKKAIMDLGPTGFPFEKFVGELLKHNGYQVETGVHVSGRCVTHEIDVVAQKDTQRFMVECKFHNQPGTRSDVKVALYIKARFDDIKATFNQAWLVTNTKLTSDAIQYGACTGMQLVGWSYPASGSLQDLIERSGLHPVTCLTSLSQKQKQTLLSSDIVLCRDVATAKQEVLLSLALSDEQKTRLFAEIRAVCRVNL</sequence>
<dbReference type="InterPro" id="IPR007560">
    <property type="entry name" value="Restrct_endonuc_IV_Mrr"/>
</dbReference>
<dbReference type="Pfam" id="PF03477">
    <property type="entry name" value="ATP-cone"/>
    <property type="match status" value="1"/>
</dbReference>
<evidence type="ECO:0000313" key="6">
    <source>
        <dbReference type="Proteomes" id="UP000034264"/>
    </source>
</evidence>
<reference evidence="5 6" key="1">
    <citation type="journal article" date="2015" name="Nature">
        <title>rRNA introns, odd ribosomes, and small enigmatic genomes across a large radiation of phyla.</title>
        <authorList>
            <person name="Brown C.T."/>
            <person name="Hug L.A."/>
            <person name="Thomas B.C."/>
            <person name="Sharon I."/>
            <person name="Castelle C.J."/>
            <person name="Singh A."/>
            <person name="Wilkins M.J."/>
            <person name="Williams K.H."/>
            <person name="Banfield J.F."/>
        </authorList>
    </citation>
    <scope>NUCLEOTIDE SEQUENCE [LARGE SCALE GENOMIC DNA]</scope>
</reference>
<evidence type="ECO:0000259" key="4">
    <source>
        <dbReference type="PROSITE" id="PS51161"/>
    </source>
</evidence>
<dbReference type="GO" id="GO:0003677">
    <property type="term" value="F:DNA binding"/>
    <property type="evidence" value="ECO:0007669"/>
    <property type="project" value="InterPro"/>
</dbReference>
<evidence type="ECO:0000313" key="5">
    <source>
        <dbReference type="EMBL" id="KKU03409.1"/>
    </source>
</evidence>
<dbReference type="AlphaFoldDB" id="A0A0G1M577"/>
<dbReference type="Pfam" id="PF04471">
    <property type="entry name" value="Mrr_cat"/>
    <property type="match status" value="1"/>
</dbReference>
<accession>A0A0G1M577</accession>
<comment type="caution">
    <text evidence="5">The sequence shown here is derived from an EMBL/GenBank/DDBJ whole genome shotgun (WGS) entry which is preliminary data.</text>
</comment>
<dbReference type="InterPro" id="IPR011856">
    <property type="entry name" value="tRNA_endonuc-like_dom_sf"/>
</dbReference>
<keyword evidence="1 3" id="KW-0547">Nucleotide-binding</keyword>
<dbReference type="CDD" id="cd22308">
    <property type="entry name" value="Af1548-like"/>
    <property type="match status" value="1"/>
</dbReference>
<dbReference type="Gene3D" id="3.40.1350.10">
    <property type="match status" value="1"/>
</dbReference>
<evidence type="ECO:0000256" key="3">
    <source>
        <dbReference type="PROSITE-ProRule" id="PRU00492"/>
    </source>
</evidence>
<organism evidence="5 6">
    <name type="scientific">Candidatus Amesbacteria bacterium GW2011_GWC2_45_19</name>
    <dbReference type="NCBI Taxonomy" id="1618366"/>
    <lineage>
        <taxon>Bacteria</taxon>
        <taxon>Candidatus Amesiibacteriota</taxon>
    </lineage>
</organism>
<dbReference type="PROSITE" id="PS51161">
    <property type="entry name" value="ATP_CONE"/>
    <property type="match status" value="1"/>
</dbReference>
<dbReference type="EMBL" id="LCKS01000001">
    <property type="protein sequence ID" value="KKU03409.1"/>
    <property type="molecule type" value="Genomic_DNA"/>
</dbReference>
<dbReference type="InterPro" id="IPR011335">
    <property type="entry name" value="Restrct_endonuc-II-like"/>
</dbReference>
<feature type="domain" description="ATP-cone" evidence="4">
    <location>
        <begin position="21"/>
        <end position="102"/>
    </location>
</feature>
<dbReference type="GO" id="GO:0004519">
    <property type="term" value="F:endonuclease activity"/>
    <property type="evidence" value="ECO:0007669"/>
    <property type="project" value="InterPro"/>
</dbReference>
<evidence type="ECO:0000256" key="1">
    <source>
        <dbReference type="ARBA" id="ARBA00022741"/>
    </source>
</evidence>
<dbReference type="Proteomes" id="UP000034264">
    <property type="component" value="Unassembled WGS sequence"/>
</dbReference>
<protein>
    <submittedName>
        <fullName evidence="5">ATP-cone domain protein</fullName>
    </submittedName>
</protein>
<dbReference type="GO" id="GO:0005524">
    <property type="term" value="F:ATP binding"/>
    <property type="evidence" value="ECO:0007669"/>
    <property type="project" value="UniProtKB-UniRule"/>
</dbReference>
<evidence type="ECO:0000256" key="2">
    <source>
        <dbReference type="ARBA" id="ARBA00022840"/>
    </source>
</evidence>
<gene>
    <name evidence="5" type="ORF">UX05_C0001G0038</name>
</gene>
<proteinExistence type="predicted"/>
<name>A0A0G1M577_9BACT</name>
<dbReference type="SUPFAM" id="SSF52980">
    <property type="entry name" value="Restriction endonuclease-like"/>
    <property type="match status" value="1"/>
</dbReference>
<keyword evidence="2 3" id="KW-0067">ATP-binding</keyword>
<dbReference type="GO" id="GO:0009307">
    <property type="term" value="P:DNA restriction-modification system"/>
    <property type="evidence" value="ECO:0007669"/>
    <property type="project" value="InterPro"/>
</dbReference>
<dbReference type="InterPro" id="IPR005144">
    <property type="entry name" value="ATP-cone_dom"/>
</dbReference>